<reference evidence="2 3" key="1">
    <citation type="submission" date="2021-08" db="EMBL/GenBank/DDBJ databases">
        <title>WGS of actinomycetes from Thailand.</title>
        <authorList>
            <person name="Thawai C."/>
        </authorList>
    </citation>
    <scope>NUCLEOTIDE SEQUENCE [LARGE SCALE GENOMIC DNA]</scope>
    <source>
        <strain evidence="2 3">PLK6-54</strain>
    </source>
</reference>
<dbReference type="Proteomes" id="UP000778578">
    <property type="component" value="Unassembled WGS sequence"/>
</dbReference>
<organism evidence="2 3">
    <name type="scientific">Actinacidiphila acidipaludis</name>
    <dbReference type="NCBI Taxonomy" id="2873382"/>
    <lineage>
        <taxon>Bacteria</taxon>
        <taxon>Bacillati</taxon>
        <taxon>Actinomycetota</taxon>
        <taxon>Actinomycetes</taxon>
        <taxon>Kitasatosporales</taxon>
        <taxon>Streptomycetaceae</taxon>
        <taxon>Actinacidiphila</taxon>
    </lineage>
</organism>
<evidence type="ECO:0000313" key="2">
    <source>
        <dbReference type="EMBL" id="MBY8883079.1"/>
    </source>
</evidence>
<proteinExistence type="predicted"/>
<evidence type="ECO:0000313" key="3">
    <source>
        <dbReference type="Proteomes" id="UP000778578"/>
    </source>
</evidence>
<evidence type="ECO:0000259" key="1">
    <source>
        <dbReference type="PROSITE" id="PS50075"/>
    </source>
</evidence>
<dbReference type="EMBL" id="JAINZZ010000106">
    <property type="protein sequence ID" value="MBY8883079.1"/>
    <property type="molecule type" value="Genomic_DNA"/>
</dbReference>
<dbReference type="Gene3D" id="1.10.1200.10">
    <property type="entry name" value="ACP-like"/>
    <property type="match status" value="1"/>
</dbReference>
<dbReference type="RefSeq" id="WP_222969969.1">
    <property type="nucleotide sequence ID" value="NZ_JAINZZ010000106.1"/>
</dbReference>
<keyword evidence="3" id="KW-1185">Reference proteome</keyword>
<name>A0ABS7QMQ5_9ACTN</name>
<sequence>MNGPVTFDELAALMKARAGLTVDPREMERRPDATFAEFDLDSLGLLGIVAELEKRYGRPIGDQAEGCKSPHAFLDNVNNQLTAAGV</sequence>
<dbReference type="InterPro" id="IPR009081">
    <property type="entry name" value="PP-bd_ACP"/>
</dbReference>
<feature type="domain" description="Carrier" evidence="1">
    <location>
        <begin position="4"/>
        <end position="85"/>
    </location>
</feature>
<dbReference type="Pfam" id="PF00550">
    <property type="entry name" value="PP-binding"/>
    <property type="match status" value="1"/>
</dbReference>
<accession>A0ABS7QMQ5</accession>
<dbReference type="InterPro" id="IPR036736">
    <property type="entry name" value="ACP-like_sf"/>
</dbReference>
<dbReference type="PROSITE" id="PS50075">
    <property type="entry name" value="CARRIER"/>
    <property type="match status" value="1"/>
</dbReference>
<protein>
    <submittedName>
        <fullName evidence="2">Acyl carrier protein</fullName>
    </submittedName>
</protein>
<comment type="caution">
    <text evidence="2">The sequence shown here is derived from an EMBL/GenBank/DDBJ whole genome shotgun (WGS) entry which is preliminary data.</text>
</comment>
<gene>
    <name evidence="2" type="ORF">K7862_36410</name>
</gene>
<dbReference type="SUPFAM" id="SSF47336">
    <property type="entry name" value="ACP-like"/>
    <property type="match status" value="1"/>
</dbReference>